<sequence length="361" mass="39728">MIAKKSTIALLILAGATSVQAAEIYNKDGNQLLLTGAVHTRYYSSNDTSLDGNNTFIRFGFKGRTQINDWMSGYAQWETNIQANHTESGSDVQTGNATRLAYAGLNIGRYDSVDYGRNWGIDYDVASFTDYAPIFNNLTYSGGDNFMTGRGTGMLTWRNRNAYGLVKGLNLALQYQGANDDNSNNATGRPVIKQNGEGYGVSAAYNITDSITFAGAYSSSKRTADQQELELGKGKDAQIWTAGIKYAGPKLYMASIYAQTYNLTPIKSLGFANKTRDWEAVAGYLFDSGIKPQVGYFWSKATQVEGYGDVALMRYIDLAVMYYLNDNMVTYVDYKINQLGDNTALGITNDNVIGFGLTYHF</sequence>
<accession>A0ABY2SLJ9</accession>
<dbReference type="InterPro" id="IPR001897">
    <property type="entry name" value="Porin_gammaproteobac"/>
</dbReference>
<dbReference type="InterPro" id="IPR033900">
    <property type="entry name" value="Gram_neg_porin_domain"/>
</dbReference>
<gene>
    <name evidence="6" type="ORF">FCN80_11100</name>
</gene>
<keyword evidence="3 5" id="KW-0732">Signal</keyword>
<dbReference type="RefSeq" id="WP_136990231.1">
    <property type="nucleotide sequence ID" value="NZ_SZPQ01000015.1"/>
</dbReference>
<feature type="chain" id="PRO_5046053270" evidence="5">
    <location>
        <begin position="22"/>
        <end position="361"/>
    </location>
</feature>
<evidence type="ECO:0000256" key="5">
    <source>
        <dbReference type="SAM" id="SignalP"/>
    </source>
</evidence>
<dbReference type="PRINTS" id="PR00183">
    <property type="entry name" value="ECOLIPORIN"/>
</dbReference>
<keyword evidence="4" id="KW-0472">Membrane</keyword>
<dbReference type="Pfam" id="PF00267">
    <property type="entry name" value="Porin_1"/>
    <property type="match status" value="1"/>
</dbReference>
<proteinExistence type="inferred from homology"/>
<evidence type="ECO:0000313" key="6">
    <source>
        <dbReference type="EMBL" id="TKI06064.1"/>
    </source>
</evidence>
<name>A0ABY2SLJ9_9HYPH</name>
<evidence type="ECO:0000313" key="7">
    <source>
        <dbReference type="Proteomes" id="UP000305202"/>
    </source>
</evidence>
<dbReference type="SUPFAM" id="SSF56935">
    <property type="entry name" value="Porins"/>
    <property type="match status" value="1"/>
</dbReference>
<reference evidence="6 7" key="1">
    <citation type="submission" date="2019-04" db="EMBL/GenBank/DDBJ databases">
        <authorList>
            <person name="Li M."/>
            <person name="Gao C."/>
        </authorList>
    </citation>
    <scope>NUCLEOTIDE SEQUENCE [LARGE SCALE GENOMIC DNA]</scope>
    <source>
        <strain evidence="6 7">BGMRC 2031</strain>
    </source>
</reference>
<comment type="caution">
    <text evidence="6">The sequence shown here is derived from an EMBL/GenBank/DDBJ whole genome shotgun (WGS) entry which is preliminary data.</text>
</comment>
<protein>
    <submittedName>
        <fullName evidence="6">Porin OmpC</fullName>
    </submittedName>
</protein>
<evidence type="ECO:0000256" key="2">
    <source>
        <dbReference type="ARBA" id="ARBA00007539"/>
    </source>
</evidence>
<dbReference type="CDD" id="cd00342">
    <property type="entry name" value="gram_neg_porins"/>
    <property type="match status" value="1"/>
</dbReference>
<evidence type="ECO:0000256" key="4">
    <source>
        <dbReference type="ARBA" id="ARBA00023136"/>
    </source>
</evidence>
<dbReference type="EMBL" id="SZPQ01000015">
    <property type="protein sequence ID" value="TKI06064.1"/>
    <property type="molecule type" value="Genomic_DNA"/>
</dbReference>
<dbReference type="InterPro" id="IPR001702">
    <property type="entry name" value="Porin_Gram-ve"/>
</dbReference>
<dbReference type="InterPro" id="IPR050298">
    <property type="entry name" value="Gram-neg_bact_OMP"/>
</dbReference>
<evidence type="ECO:0000256" key="3">
    <source>
        <dbReference type="ARBA" id="ARBA00022729"/>
    </source>
</evidence>
<dbReference type="Gene3D" id="2.40.160.10">
    <property type="entry name" value="Porin"/>
    <property type="match status" value="1"/>
</dbReference>
<evidence type="ECO:0000256" key="1">
    <source>
        <dbReference type="ARBA" id="ARBA00004571"/>
    </source>
</evidence>
<dbReference type="PANTHER" id="PTHR34501:SF2">
    <property type="entry name" value="OUTER MEMBRANE PORIN F-RELATED"/>
    <property type="match status" value="1"/>
</dbReference>
<keyword evidence="7" id="KW-1185">Reference proteome</keyword>
<feature type="signal peptide" evidence="5">
    <location>
        <begin position="1"/>
        <end position="21"/>
    </location>
</feature>
<comment type="similarity">
    <text evidence="2">Belongs to the Gram-negative porin family.</text>
</comment>
<dbReference type="InterPro" id="IPR023614">
    <property type="entry name" value="Porin_dom_sf"/>
</dbReference>
<organism evidence="6 7">
    <name type="scientific">Martelella alba</name>
    <dbReference type="NCBI Taxonomy" id="2590451"/>
    <lineage>
        <taxon>Bacteria</taxon>
        <taxon>Pseudomonadati</taxon>
        <taxon>Pseudomonadota</taxon>
        <taxon>Alphaproteobacteria</taxon>
        <taxon>Hyphomicrobiales</taxon>
        <taxon>Aurantimonadaceae</taxon>
        <taxon>Martelella</taxon>
    </lineage>
</organism>
<comment type="subcellular location">
    <subcellularLocation>
        <location evidence="1">Cell outer membrane</location>
        <topology evidence="1">Multi-pass membrane protein</topology>
    </subcellularLocation>
</comment>
<dbReference type="PANTHER" id="PTHR34501">
    <property type="entry name" value="PROTEIN YDDL-RELATED"/>
    <property type="match status" value="1"/>
</dbReference>
<dbReference type="Proteomes" id="UP000305202">
    <property type="component" value="Unassembled WGS sequence"/>
</dbReference>